<evidence type="ECO:0000256" key="2">
    <source>
        <dbReference type="SAM" id="SignalP"/>
    </source>
</evidence>
<dbReference type="AlphaFoldDB" id="A0A841BUZ4"/>
<feature type="signal peptide" evidence="2">
    <location>
        <begin position="1"/>
        <end position="29"/>
    </location>
</feature>
<gene>
    <name evidence="3" type="ORF">F4553_004112</name>
</gene>
<name>A0A841BUZ4_9ACTN</name>
<accession>A0A841BUZ4</accession>
<feature type="chain" id="PRO_5032408118" description="Copper chaperone PCu(A)C" evidence="2">
    <location>
        <begin position="30"/>
        <end position="240"/>
    </location>
</feature>
<dbReference type="PROSITE" id="PS51257">
    <property type="entry name" value="PROKAR_LIPOPROTEIN"/>
    <property type="match status" value="1"/>
</dbReference>
<protein>
    <recommendedName>
        <fullName evidence="5">Copper chaperone PCu(A)C</fullName>
    </recommendedName>
</protein>
<keyword evidence="2" id="KW-0732">Signal</keyword>
<evidence type="ECO:0008006" key="5">
    <source>
        <dbReference type="Google" id="ProtNLM"/>
    </source>
</evidence>
<dbReference type="EMBL" id="JACHMN010000002">
    <property type="protein sequence ID" value="MBB5870733.1"/>
    <property type="molecule type" value="Genomic_DNA"/>
</dbReference>
<dbReference type="RefSeq" id="WP_184838321.1">
    <property type="nucleotide sequence ID" value="NZ_JACHMN010000002.1"/>
</dbReference>
<evidence type="ECO:0000256" key="1">
    <source>
        <dbReference type="SAM" id="MobiDB-lite"/>
    </source>
</evidence>
<dbReference type="Proteomes" id="UP000587527">
    <property type="component" value="Unassembled WGS sequence"/>
</dbReference>
<feature type="region of interest" description="Disordered" evidence="1">
    <location>
        <begin position="221"/>
        <end position="240"/>
    </location>
</feature>
<keyword evidence="4" id="KW-1185">Reference proteome</keyword>
<dbReference type="Gene3D" id="2.60.40.1890">
    <property type="entry name" value="PCu(A)C copper chaperone"/>
    <property type="match status" value="1"/>
</dbReference>
<organism evidence="3 4">
    <name type="scientific">Allocatelliglobosispora scoriae</name>
    <dbReference type="NCBI Taxonomy" id="643052"/>
    <lineage>
        <taxon>Bacteria</taxon>
        <taxon>Bacillati</taxon>
        <taxon>Actinomycetota</taxon>
        <taxon>Actinomycetes</taxon>
        <taxon>Micromonosporales</taxon>
        <taxon>Micromonosporaceae</taxon>
        <taxon>Allocatelliglobosispora</taxon>
    </lineage>
</organism>
<evidence type="ECO:0000313" key="4">
    <source>
        <dbReference type="Proteomes" id="UP000587527"/>
    </source>
</evidence>
<comment type="caution">
    <text evidence="3">The sequence shown here is derived from an EMBL/GenBank/DDBJ whole genome shotgun (WGS) entry which is preliminary data.</text>
</comment>
<proteinExistence type="predicted"/>
<dbReference type="InterPro" id="IPR036182">
    <property type="entry name" value="PCuAC_sf"/>
</dbReference>
<reference evidence="3 4" key="1">
    <citation type="submission" date="2020-08" db="EMBL/GenBank/DDBJ databases">
        <title>Sequencing the genomes of 1000 actinobacteria strains.</title>
        <authorList>
            <person name="Klenk H.-P."/>
        </authorList>
    </citation>
    <scope>NUCLEOTIDE SEQUENCE [LARGE SCALE GENOMIC DNA]</scope>
    <source>
        <strain evidence="3 4">DSM 45362</strain>
    </source>
</reference>
<sequence>MTRVIRGTGRAIVLAGLAAAAAVAVSACGAGQVTQTSDQVAAVPGFSLTAPVAGGGSVGVRNITVDYSGAKPYAKGASAPLALWIFNETAKPVDVEIKSTSGSAVTIVGGAVTTITPSPSASAGASAAPSASASVNASASASPAAPSASVSASASPTAAASSAPAGKPAKVTIPANGYVVLSKAAGAFAQINGLTEELVPGASAQLTFTFSNGVSFDAEAPVGSPLSPLPRTPIEGIEHE</sequence>
<evidence type="ECO:0000313" key="3">
    <source>
        <dbReference type="EMBL" id="MBB5870733.1"/>
    </source>
</evidence>